<protein>
    <recommendedName>
        <fullName evidence="2">Ricin B lectin domain-containing protein</fullName>
    </recommendedName>
</protein>
<dbReference type="CDD" id="cd00161">
    <property type="entry name" value="beta-trefoil_Ricin-like"/>
    <property type="match status" value="1"/>
</dbReference>
<dbReference type="InterPro" id="IPR035992">
    <property type="entry name" value="Ricin_B-like_lectins"/>
</dbReference>
<evidence type="ECO:0000256" key="1">
    <source>
        <dbReference type="SAM" id="SignalP"/>
    </source>
</evidence>
<feature type="domain" description="Ricin B lectin" evidence="2">
    <location>
        <begin position="139"/>
        <end position="179"/>
    </location>
</feature>
<gene>
    <name evidence="3" type="ORF">UQ64_24230</name>
</gene>
<dbReference type="Proteomes" id="UP000054709">
    <property type="component" value="Unassembled WGS sequence"/>
</dbReference>
<evidence type="ECO:0000313" key="4">
    <source>
        <dbReference type="Proteomes" id="UP000054709"/>
    </source>
</evidence>
<keyword evidence="4" id="KW-1185">Reference proteome</keyword>
<accession>A0A0W1AU16</accession>
<reference evidence="3 4" key="1">
    <citation type="journal article" date="2015" name="Int. Biodeterior. Biodegradation">
        <title>Physiological and genetic screening methods for the isolation of methyl tert-butyl ether-degrading bacteria for bioremediation purposes.</title>
        <authorList>
            <person name="Guisado I.M."/>
            <person name="Purswani J."/>
            <person name="Gonzalez Lopez J."/>
            <person name="Pozo C."/>
        </authorList>
    </citation>
    <scope>NUCLEOTIDE SEQUENCE [LARGE SCALE GENOMIC DNA]</scope>
    <source>
        <strain evidence="3 4">SH7</strain>
    </source>
</reference>
<dbReference type="EMBL" id="LCZJ02000033">
    <property type="protein sequence ID" value="KTD84754.1"/>
    <property type="molecule type" value="Genomic_DNA"/>
</dbReference>
<dbReference type="Gene3D" id="2.80.10.50">
    <property type="match status" value="2"/>
</dbReference>
<dbReference type="InterPro" id="IPR000772">
    <property type="entry name" value="Ricin_B_lectin"/>
</dbReference>
<comment type="caution">
    <text evidence="3">The sequence shown here is derived from an EMBL/GenBank/DDBJ whole genome shotgun (WGS) entry which is preliminary data.</text>
</comment>
<dbReference type="OrthoDB" id="273314at2"/>
<sequence>MKRLLNTKWLIAILTLVFIGSAAPAAFTQTTHAAGTNPSIIINVNSNKTLGVSGQDKQADGALIIQWHFNWNSIVNDQKWYFENLGDGYYHIRNVESGDLLEVSESSTSNGAKVIQWPDNGGWNQQWKIVPTNQDRGDSSYIINRGSGKYLDISGQSTSDGGQAIQWDYNGGANQRWFIPHAS</sequence>
<dbReference type="Pfam" id="PF14200">
    <property type="entry name" value="RicinB_lectin_2"/>
    <property type="match status" value="2"/>
</dbReference>
<keyword evidence="1" id="KW-0732">Signal</keyword>
<dbReference type="AlphaFoldDB" id="A0A0W1AU16"/>
<evidence type="ECO:0000313" key="3">
    <source>
        <dbReference type="EMBL" id="KTD84754.1"/>
    </source>
</evidence>
<name>A0A0W1AU16_9BACL</name>
<dbReference type="RefSeq" id="WP_060625460.1">
    <property type="nucleotide sequence ID" value="NZ_LCZJ02000033.1"/>
</dbReference>
<organism evidence="3 4">
    <name type="scientific">Paenibacillus etheri</name>
    <dbReference type="NCBI Taxonomy" id="1306852"/>
    <lineage>
        <taxon>Bacteria</taxon>
        <taxon>Bacillati</taxon>
        <taxon>Bacillota</taxon>
        <taxon>Bacilli</taxon>
        <taxon>Bacillales</taxon>
        <taxon>Paenibacillaceae</taxon>
        <taxon>Paenibacillus</taxon>
    </lineage>
</organism>
<proteinExistence type="predicted"/>
<dbReference type="PROSITE" id="PS50231">
    <property type="entry name" value="RICIN_B_LECTIN"/>
    <property type="match status" value="1"/>
</dbReference>
<dbReference type="SUPFAM" id="SSF50370">
    <property type="entry name" value="Ricin B-like lectins"/>
    <property type="match status" value="1"/>
</dbReference>
<feature type="domain" description="Ricin B lectin" evidence="2">
    <location>
        <begin position="77"/>
        <end position="135"/>
    </location>
</feature>
<feature type="signal peptide" evidence="1">
    <location>
        <begin position="1"/>
        <end position="25"/>
    </location>
</feature>
<feature type="chain" id="PRO_5039053915" description="Ricin B lectin domain-containing protein" evidence="1">
    <location>
        <begin position="26"/>
        <end position="183"/>
    </location>
</feature>
<evidence type="ECO:0000259" key="2">
    <source>
        <dbReference type="Pfam" id="PF14200"/>
    </source>
</evidence>